<dbReference type="EMBL" id="FMBK01000006">
    <property type="protein sequence ID" value="SCC71784.1"/>
    <property type="molecule type" value="Genomic_DNA"/>
</dbReference>
<evidence type="ECO:0000256" key="1">
    <source>
        <dbReference type="ARBA" id="ARBA00022490"/>
    </source>
</evidence>
<dbReference type="GO" id="GO:0004057">
    <property type="term" value="F:arginyl-tRNA--protein transferase activity"/>
    <property type="evidence" value="ECO:0007669"/>
    <property type="project" value="InterPro"/>
</dbReference>
<dbReference type="NCBIfam" id="NF002341">
    <property type="entry name" value="PRK01305.1-1"/>
    <property type="match status" value="1"/>
</dbReference>
<name>A0A1C4GUD1_9GAMM</name>
<organism evidence="7 8">
    <name type="scientific">Acinetobacter albensis</name>
    <dbReference type="NCBI Taxonomy" id="1673609"/>
    <lineage>
        <taxon>Bacteria</taxon>
        <taxon>Pseudomonadati</taxon>
        <taxon>Pseudomonadota</taxon>
        <taxon>Gammaproteobacteria</taxon>
        <taxon>Moraxellales</taxon>
        <taxon>Moraxellaceae</taxon>
        <taxon>Acinetobacter</taxon>
    </lineage>
</organism>
<evidence type="ECO:0000259" key="5">
    <source>
        <dbReference type="Pfam" id="PF04376"/>
    </source>
</evidence>
<dbReference type="Pfam" id="PF04377">
    <property type="entry name" value="ATE_C"/>
    <property type="match status" value="1"/>
</dbReference>
<dbReference type="InterPro" id="IPR017138">
    <property type="entry name" value="Asp_Glu_LeuTrfase"/>
</dbReference>
<comment type="similarity">
    <text evidence="4">Belongs to the R-transferase family. Bpt subfamily.</text>
</comment>
<comment type="catalytic activity">
    <reaction evidence="4">
        <text>N-terminal L-aspartyl-[protein] + L-leucyl-tRNA(Leu) = N-terminal L-leucyl-L-aspartyl-[protein] + tRNA(Leu) + H(+)</text>
        <dbReference type="Rhea" id="RHEA:50420"/>
        <dbReference type="Rhea" id="RHEA-COMP:9613"/>
        <dbReference type="Rhea" id="RHEA-COMP:9622"/>
        <dbReference type="Rhea" id="RHEA-COMP:12669"/>
        <dbReference type="Rhea" id="RHEA-COMP:12674"/>
        <dbReference type="ChEBI" id="CHEBI:15378"/>
        <dbReference type="ChEBI" id="CHEBI:64720"/>
        <dbReference type="ChEBI" id="CHEBI:78442"/>
        <dbReference type="ChEBI" id="CHEBI:78494"/>
        <dbReference type="ChEBI" id="CHEBI:133042"/>
        <dbReference type="EC" id="2.3.2.29"/>
    </reaction>
</comment>
<accession>A0A1C4GUD1</accession>
<dbReference type="NCBIfam" id="NF002342">
    <property type="entry name" value="PRK01305.1-3"/>
    <property type="match status" value="1"/>
</dbReference>
<dbReference type="PANTHER" id="PTHR21367:SF1">
    <property type="entry name" value="ARGINYL-TRNA--PROTEIN TRANSFERASE 1"/>
    <property type="match status" value="1"/>
</dbReference>
<feature type="domain" description="N-end aminoacyl transferase N-terminal" evidence="5">
    <location>
        <begin position="21"/>
        <end position="91"/>
    </location>
</feature>
<dbReference type="AlphaFoldDB" id="A0A1C4GUD1"/>
<evidence type="ECO:0000313" key="8">
    <source>
        <dbReference type="Proteomes" id="UP000243661"/>
    </source>
</evidence>
<dbReference type="Proteomes" id="UP000243661">
    <property type="component" value="Unassembled WGS sequence"/>
</dbReference>
<dbReference type="PANTHER" id="PTHR21367">
    <property type="entry name" value="ARGININE-TRNA-PROTEIN TRANSFERASE 1"/>
    <property type="match status" value="1"/>
</dbReference>
<dbReference type="NCBIfam" id="NF002346">
    <property type="entry name" value="PRK01305.2-3"/>
    <property type="match status" value="1"/>
</dbReference>
<dbReference type="HAMAP" id="MF_00689">
    <property type="entry name" value="Bpt"/>
    <property type="match status" value="1"/>
</dbReference>
<dbReference type="InterPro" id="IPR007472">
    <property type="entry name" value="N-end_Aminoacyl_Trfase_C"/>
</dbReference>
<keyword evidence="1 4" id="KW-0963">Cytoplasm</keyword>
<gene>
    <name evidence="4" type="primary">bpt</name>
    <name evidence="7" type="ORF">GA0116959_1064</name>
</gene>
<dbReference type="RefSeq" id="WP_053579710.1">
    <property type="nucleotide sequence ID" value="NZ_FMBK01000006.1"/>
</dbReference>
<evidence type="ECO:0000256" key="4">
    <source>
        <dbReference type="HAMAP-Rule" id="MF_00689"/>
    </source>
</evidence>
<sequence>MNSYHPKSLLNDLQYYITPPHSCSYLEKKSARMVFLDPAHRIDVVSLSELSRVGFRRSGDFVYRPECHLCRQCLSCRIPVNDFEMNSTQRKAWKRNQDLTLKITRAQDASEEIHYALYERYINERHADGDMFPANLDQFEKFLMQSCTDSFFLEFWQEDKLICVSSCDPLDDGISAVYTFFDPDQSRRSLGVFAVLKQIEHARALGLPYVYLGYWVPHSHKMNYKSQYVPLELLIDGQWRRLNRVLNREEIQQLGNSLMSTLPSGWNNPIIK</sequence>
<dbReference type="InterPro" id="IPR030700">
    <property type="entry name" value="N-end_Aminoacyl_Trfase"/>
</dbReference>
<dbReference type="GO" id="GO:0071596">
    <property type="term" value="P:ubiquitin-dependent protein catabolic process via the N-end rule pathway"/>
    <property type="evidence" value="ECO:0007669"/>
    <property type="project" value="InterPro"/>
</dbReference>
<dbReference type="OrthoDB" id="9782022at2"/>
<keyword evidence="2 4" id="KW-0808">Transferase</keyword>
<dbReference type="EC" id="2.3.2.29" evidence="4"/>
<keyword evidence="3 4" id="KW-0012">Acyltransferase</keyword>
<evidence type="ECO:0000256" key="3">
    <source>
        <dbReference type="ARBA" id="ARBA00023315"/>
    </source>
</evidence>
<comment type="catalytic activity">
    <reaction evidence="4">
        <text>N-terminal L-glutamyl-[protein] + L-leucyl-tRNA(Leu) = N-terminal L-leucyl-L-glutamyl-[protein] + tRNA(Leu) + H(+)</text>
        <dbReference type="Rhea" id="RHEA:50412"/>
        <dbReference type="Rhea" id="RHEA-COMP:9613"/>
        <dbReference type="Rhea" id="RHEA-COMP:9622"/>
        <dbReference type="Rhea" id="RHEA-COMP:12664"/>
        <dbReference type="Rhea" id="RHEA-COMP:12668"/>
        <dbReference type="ChEBI" id="CHEBI:15378"/>
        <dbReference type="ChEBI" id="CHEBI:64721"/>
        <dbReference type="ChEBI" id="CHEBI:78442"/>
        <dbReference type="ChEBI" id="CHEBI:78494"/>
        <dbReference type="ChEBI" id="CHEBI:133041"/>
        <dbReference type="EC" id="2.3.2.29"/>
    </reaction>
</comment>
<comment type="subcellular location">
    <subcellularLocation>
        <location evidence="4">Cytoplasm</location>
    </subcellularLocation>
</comment>
<protein>
    <recommendedName>
        <fullName evidence="4">Aspartate/glutamate leucyltransferase</fullName>
        <ecNumber evidence="4">2.3.2.29</ecNumber>
    </recommendedName>
</protein>
<dbReference type="Pfam" id="PF04376">
    <property type="entry name" value="ATE_N"/>
    <property type="match status" value="1"/>
</dbReference>
<dbReference type="SUPFAM" id="SSF55729">
    <property type="entry name" value="Acyl-CoA N-acyltransferases (Nat)"/>
    <property type="match status" value="1"/>
</dbReference>
<evidence type="ECO:0000313" key="7">
    <source>
        <dbReference type="EMBL" id="SCC71784.1"/>
    </source>
</evidence>
<dbReference type="InterPro" id="IPR007471">
    <property type="entry name" value="N-end_Aminoacyl_Trfase_N"/>
</dbReference>
<feature type="domain" description="N-end rule aminoacyl transferase C-terminal" evidence="6">
    <location>
        <begin position="114"/>
        <end position="234"/>
    </location>
</feature>
<dbReference type="GO" id="GO:0005737">
    <property type="term" value="C:cytoplasm"/>
    <property type="evidence" value="ECO:0007669"/>
    <property type="project" value="UniProtKB-SubCell"/>
</dbReference>
<comment type="function">
    <text evidence="4">Functions in the N-end rule pathway of protein degradation where it conjugates Leu from its aminoacyl-tRNA to the N-termini of proteins containing an N-terminal aspartate or glutamate.</text>
</comment>
<evidence type="ECO:0000259" key="6">
    <source>
        <dbReference type="Pfam" id="PF04377"/>
    </source>
</evidence>
<dbReference type="InterPro" id="IPR016181">
    <property type="entry name" value="Acyl_CoA_acyltransferase"/>
</dbReference>
<dbReference type="GO" id="GO:0008914">
    <property type="term" value="F:leucyl-tRNA--protein transferase activity"/>
    <property type="evidence" value="ECO:0007669"/>
    <property type="project" value="UniProtKB-UniRule"/>
</dbReference>
<proteinExistence type="inferred from homology"/>
<dbReference type="PIRSF" id="PIRSF037208">
    <property type="entry name" value="ATE_pro_prd"/>
    <property type="match status" value="1"/>
</dbReference>
<reference evidence="7 8" key="1">
    <citation type="submission" date="2016-08" db="EMBL/GenBank/DDBJ databases">
        <authorList>
            <person name="Seilhamer J.J."/>
        </authorList>
    </citation>
    <scope>NUCLEOTIDE SEQUENCE [LARGE SCALE GENOMIC DNA]</scope>
    <source>
        <strain evidence="7 8">ANC 4874</strain>
    </source>
</reference>
<evidence type="ECO:0000256" key="2">
    <source>
        <dbReference type="ARBA" id="ARBA00022679"/>
    </source>
</evidence>